<keyword evidence="2" id="KW-1185">Reference proteome</keyword>
<organism evidence="1 2">
    <name type="scientific">Actinophytocola glycyrrhizae</name>
    <dbReference type="NCBI Taxonomy" id="2044873"/>
    <lineage>
        <taxon>Bacteria</taxon>
        <taxon>Bacillati</taxon>
        <taxon>Actinomycetota</taxon>
        <taxon>Actinomycetes</taxon>
        <taxon>Pseudonocardiales</taxon>
        <taxon>Pseudonocardiaceae</taxon>
    </lineage>
</organism>
<dbReference type="EMBL" id="JBHSIS010000020">
    <property type="protein sequence ID" value="MFC4857553.1"/>
    <property type="molecule type" value="Genomic_DNA"/>
</dbReference>
<reference evidence="2" key="1">
    <citation type="journal article" date="2019" name="Int. J. Syst. Evol. Microbiol.">
        <title>The Global Catalogue of Microorganisms (GCM) 10K type strain sequencing project: providing services to taxonomists for standard genome sequencing and annotation.</title>
        <authorList>
            <consortium name="The Broad Institute Genomics Platform"/>
            <consortium name="The Broad Institute Genome Sequencing Center for Infectious Disease"/>
            <person name="Wu L."/>
            <person name="Ma J."/>
        </authorList>
    </citation>
    <scope>NUCLEOTIDE SEQUENCE [LARGE SCALE GENOMIC DNA]</scope>
    <source>
        <strain evidence="2">ZS-22-S1</strain>
    </source>
</reference>
<accession>A0ABV9S9Y1</accession>
<protein>
    <submittedName>
        <fullName evidence="1">Uncharacterized protein</fullName>
    </submittedName>
</protein>
<name>A0ABV9S9Y1_9PSEU</name>
<evidence type="ECO:0000313" key="1">
    <source>
        <dbReference type="EMBL" id="MFC4857553.1"/>
    </source>
</evidence>
<gene>
    <name evidence="1" type="ORF">ACFPCV_28990</name>
</gene>
<dbReference type="Proteomes" id="UP001595859">
    <property type="component" value="Unassembled WGS sequence"/>
</dbReference>
<dbReference type="RefSeq" id="WP_378059547.1">
    <property type="nucleotide sequence ID" value="NZ_JBHSIS010000020.1"/>
</dbReference>
<evidence type="ECO:0000313" key="2">
    <source>
        <dbReference type="Proteomes" id="UP001595859"/>
    </source>
</evidence>
<proteinExistence type="predicted"/>
<sequence length="296" mass="31923">MAAPRIKQMFFQTEGEGFAHEHGEANSAEKVYVYLELENDDVNETGPFGVTFTAGGEIVSGATHQSMSAGSTDEEWFTAGPLAEGQQELTLTLEAEDAAGYAWDEPVVAASLWVTVVPARRSAIPDDSEHSRDWAYVNIIVNADNFLEKPLRGGRFYARITDSEGKTAAHDGDVDEGILAIPGVWAPKRDATLTLYVDALHGDDYLRLEGSGDFAVTGDAVKFRAAQGFQDITVTASDSETAAHKAGVKGSAGIEWKIIKIGAEASSETSESRTTGHSQEWTIRVPKDNLKLTQVQ</sequence>
<comment type="caution">
    <text evidence="1">The sequence shown here is derived from an EMBL/GenBank/DDBJ whole genome shotgun (WGS) entry which is preliminary data.</text>
</comment>